<sequence length="160" mass="18374">MTLFSLNSFGQKKDLFQQMIQGCLSDSTFKYTVLHDPNHKCIDSPAYNIPYRPVNYSGDLEFDLTFNGASLEEHNYSDSTKCSPFQISFLQKSKSRYEVSVSYIVFLPLSCEHLEGHGKNHGCFSKKVISMSRKIKIKRNGDWKIKDTQYGNQIMTGTYL</sequence>
<gene>
    <name evidence="1" type="ORF">CLV33_11346</name>
</gene>
<evidence type="ECO:0000313" key="1">
    <source>
        <dbReference type="EMBL" id="PQV45498.1"/>
    </source>
</evidence>
<dbReference type="AlphaFoldDB" id="A0A362WXA1"/>
<protein>
    <submittedName>
        <fullName evidence="1">Uncharacterized protein</fullName>
    </submittedName>
</protein>
<evidence type="ECO:0000313" key="2">
    <source>
        <dbReference type="Proteomes" id="UP000251545"/>
    </source>
</evidence>
<proteinExistence type="predicted"/>
<dbReference type="Proteomes" id="UP000251545">
    <property type="component" value="Unassembled WGS sequence"/>
</dbReference>
<dbReference type="EMBL" id="PVEO01000013">
    <property type="protein sequence ID" value="PQV45498.1"/>
    <property type="molecule type" value="Genomic_DNA"/>
</dbReference>
<accession>A0A362WXA1</accession>
<reference evidence="1 2" key="1">
    <citation type="submission" date="2018-02" db="EMBL/GenBank/DDBJ databases">
        <title>Genomic Encyclopedia of Archaeal and Bacterial Type Strains, Phase II (KMG-II): from individual species to whole genera.</title>
        <authorList>
            <person name="Goeker M."/>
        </authorList>
    </citation>
    <scope>NUCLEOTIDE SEQUENCE [LARGE SCALE GENOMIC DNA]</scope>
    <source>
        <strain evidence="1 2">DSM 21165</strain>
    </source>
</reference>
<organism evidence="1 2">
    <name type="scientific">Jejuia pallidilutea</name>
    <dbReference type="NCBI Taxonomy" id="504487"/>
    <lineage>
        <taxon>Bacteria</taxon>
        <taxon>Pseudomonadati</taxon>
        <taxon>Bacteroidota</taxon>
        <taxon>Flavobacteriia</taxon>
        <taxon>Flavobacteriales</taxon>
        <taxon>Flavobacteriaceae</taxon>
        <taxon>Jejuia</taxon>
    </lineage>
</organism>
<name>A0A362WXA1_9FLAO</name>
<comment type="caution">
    <text evidence="1">The sequence shown here is derived from an EMBL/GenBank/DDBJ whole genome shotgun (WGS) entry which is preliminary data.</text>
</comment>